<dbReference type="PANTHER" id="PTHR23501:SF191">
    <property type="entry name" value="VACUOLAR BASIC AMINO ACID TRANSPORTER 4"/>
    <property type="match status" value="1"/>
</dbReference>
<evidence type="ECO:0000256" key="5">
    <source>
        <dbReference type="ARBA" id="ARBA00023136"/>
    </source>
</evidence>
<dbReference type="InterPro" id="IPR036259">
    <property type="entry name" value="MFS_trans_sf"/>
</dbReference>
<dbReference type="EMBL" id="PJQM01000660">
    <property type="protein sequence ID" value="RCI04511.1"/>
    <property type="molecule type" value="Genomic_DNA"/>
</dbReference>
<gene>
    <name evidence="8" type="ORF">CU098_010826</name>
</gene>
<dbReference type="AlphaFoldDB" id="A0A367KQR5"/>
<evidence type="ECO:0000259" key="7">
    <source>
        <dbReference type="PROSITE" id="PS50850"/>
    </source>
</evidence>
<dbReference type="OrthoDB" id="10021397at2759"/>
<dbReference type="Gene3D" id="1.20.1720.10">
    <property type="entry name" value="Multidrug resistance protein D"/>
    <property type="match status" value="1"/>
</dbReference>
<keyword evidence="9" id="KW-1185">Reference proteome</keyword>
<dbReference type="STRING" id="4846.A0A367KQR5"/>
<feature type="transmembrane region" description="Helical" evidence="6">
    <location>
        <begin position="362"/>
        <end position="381"/>
    </location>
</feature>
<evidence type="ECO:0000256" key="2">
    <source>
        <dbReference type="ARBA" id="ARBA00022448"/>
    </source>
</evidence>
<dbReference type="Pfam" id="PF07690">
    <property type="entry name" value="MFS_1"/>
    <property type="match status" value="1"/>
</dbReference>
<feature type="transmembrane region" description="Helical" evidence="6">
    <location>
        <begin position="90"/>
        <end position="113"/>
    </location>
</feature>
<evidence type="ECO:0000313" key="8">
    <source>
        <dbReference type="EMBL" id="RCI04511.1"/>
    </source>
</evidence>
<evidence type="ECO:0000256" key="4">
    <source>
        <dbReference type="ARBA" id="ARBA00022989"/>
    </source>
</evidence>
<dbReference type="GO" id="GO:0000329">
    <property type="term" value="C:fungal-type vacuole membrane"/>
    <property type="evidence" value="ECO:0007669"/>
    <property type="project" value="TreeGrafter"/>
</dbReference>
<dbReference type="SUPFAM" id="SSF103473">
    <property type="entry name" value="MFS general substrate transporter"/>
    <property type="match status" value="1"/>
</dbReference>
<dbReference type="PROSITE" id="PS50850">
    <property type="entry name" value="MFS"/>
    <property type="match status" value="1"/>
</dbReference>
<dbReference type="GO" id="GO:0012505">
    <property type="term" value="C:endomembrane system"/>
    <property type="evidence" value="ECO:0007669"/>
    <property type="project" value="UniProtKB-SubCell"/>
</dbReference>
<dbReference type="PANTHER" id="PTHR23501">
    <property type="entry name" value="MAJOR FACILITATOR SUPERFAMILY"/>
    <property type="match status" value="1"/>
</dbReference>
<organism evidence="8 9">
    <name type="scientific">Rhizopus stolonifer</name>
    <name type="common">Rhizopus nigricans</name>
    <dbReference type="NCBI Taxonomy" id="4846"/>
    <lineage>
        <taxon>Eukaryota</taxon>
        <taxon>Fungi</taxon>
        <taxon>Fungi incertae sedis</taxon>
        <taxon>Mucoromycota</taxon>
        <taxon>Mucoromycotina</taxon>
        <taxon>Mucoromycetes</taxon>
        <taxon>Mucorales</taxon>
        <taxon>Mucorineae</taxon>
        <taxon>Rhizopodaceae</taxon>
        <taxon>Rhizopus</taxon>
    </lineage>
</organism>
<comment type="subcellular location">
    <subcellularLocation>
        <location evidence="1">Endomembrane system</location>
        <topology evidence="1">Multi-pass membrane protein</topology>
    </subcellularLocation>
</comment>
<protein>
    <recommendedName>
        <fullName evidence="7">Major facilitator superfamily (MFS) profile domain-containing protein</fullName>
    </recommendedName>
</protein>
<dbReference type="InterPro" id="IPR011701">
    <property type="entry name" value="MFS"/>
</dbReference>
<dbReference type="InterPro" id="IPR020846">
    <property type="entry name" value="MFS_dom"/>
</dbReference>
<evidence type="ECO:0000313" key="9">
    <source>
        <dbReference type="Proteomes" id="UP000253551"/>
    </source>
</evidence>
<keyword evidence="3 6" id="KW-0812">Transmembrane</keyword>
<evidence type="ECO:0000256" key="6">
    <source>
        <dbReference type="SAM" id="Phobius"/>
    </source>
</evidence>
<feature type="transmembrane region" description="Helical" evidence="6">
    <location>
        <begin position="50"/>
        <end position="69"/>
    </location>
</feature>
<reference evidence="8 9" key="1">
    <citation type="journal article" date="2018" name="G3 (Bethesda)">
        <title>Phylogenetic and Phylogenomic Definition of Rhizopus Species.</title>
        <authorList>
            <person name="Gryganskyi A.P."/>
            <person name="Golan J."/>
            <person name="Dolatabadi S."/>
            <person name="Mondo S."/>
            <person name="Robb S."/>
            <person name="Idnurm A."/>
            <person name="Muszewska A."/>
            <person name="Steczkiewicz K."/>
            <person name="Masonjones S."/>
            <person name="Liao H.L."/>
            <person name="Gajdeczka M.T."/>
            <person name="Anike F."/>
            <person name="Vuek A."/>
            <person name="Anishchenko I.M."/>
            <person name="Voigt K."/>
            <person name="de Hoog G.S."/>
            <person name="Smith M.E."/>
            <person name="Heitman J."/>
            <person name="Vilgalys R."/>
            <person name="Stajich J.E."/>
        </authorList>
    </citation>
    <scope>NUCLEOTIDE SEQUENCE [LARGE SCALE GENOMIC DNA]</scope>
    <source>
        <strain evidence="8 9">LSU 92-RS-03</strain>
    </source>
</reference>
<keyword evidence="2" id="KW-0813">Transport</keyword>
<feature type="domain" description="Major facilitator superfamily (MFS) profile" evidence="7">
    <location>
        <begin position="1"/>
        <end position="386"/>
    </location>
</feature>
<evidence type="ECO:0000256" key="3">
    <source>
        <dbReference type="ARBA" id="ARBA00022692"/>
    </source>
</evidence>
<evidence type="ECO:0000256" key="1">
    <source>
        <dbReference type="ARBA" id="ARBA00004127"/>
    </source>
</evidence>
<dbReference type="GO" id="GO:0005886">
    <property type="term" value="C:plasma membrane"/>
    <property type="evidence" value="ECO:0007669"/>
    <property type="project" value="TreeGrafter"/>
</dbReference>
<accession>A0A367KQR5</accession>
<dbReference type="GO" id="GO:0015174">
    <property type="term" value="F:basic amino acid transmembrane transporter activity"/>
    <property type="evidence" value="ECO:0007669"/>
    <property type="project" value="TreeGrafter"/>
</dbReference>
<feature type="transmembrane region" description="Helical" evidence="6">
    <location>
        <begin position="225"/>
        <end position="244"/>
    </location>
</feature>
<sequence length="390" mass="42700">MTTVINADLVPIRERGKFQSYGNIAFTVGSILGAPLGGFLTDTLGWRSCFYLNLPFLLITIYVASKLMTNYNLEENTTETIRERLNRIDYAGATTVVIAVICFLVATSLGGNIKPWSDPIVLGFFAGAILFTLLFCVIEAKFALHPLMPWHIITSRTPFACAMVNLWCLMATSAVIYITPLFFQALLGLSPSLAGIYFTPKVIFVCIGSIYAGQYMSRTGEFRKITIAAAILSMIAMFGYTSWTPETNKLFMFVCLAADGLAMGIVITAILIGLHSCVAHSEMATITSMSYLFRSVGGVIGVSLTSAIFQGVVKHILVQQIKGPDAELYIEIARKSMTEVRNLLPPDILDVVLDSYQVALRYTYASCAIMSCLTLFSSLLIQGGDLHTRK</sequence>
<feature type="transmembrane region" description="Helical" evidence="6">
    <location>
        <begin position="119"/>
        <end position="138"/>
    </location>
</feature>
<name>A0A367KQR5_RHIST</name>
<feature type="transmembrane region" description="Helical" evidence="6">
    <location>
        <begin position="250"/>
        <end position="279"/>
    </location>
</feature>
<feature type="transmembrane region" description="Helical" evidence="6">
    <location>
        <begin position="195"/>
        <end position="213"/>
    </location>
</feature>
<proteinExistence type="predicted"/>
<feature type="transmembrane region" description="Helical" evidence="6">
    <location>
        <begin position="21"/>
        <end position="38"/>
    </location>
</feature>
<keyword evidence="5 6" id="KW-0472">Membrane</keyword>
<feature type="transmembrane region" description="Helical" evidence="6">
    <location>
        <begin position="291"/>
        <end position="313"/>
    </location>
</feature>
<comment type="caution">
    <text evidence="8">The sequence shown here is derived from an EMBL/GenBank/DDBJ whole genome shotgun (WGS) entry which is preliminary data.</text>
</comment>
<feature type="transmembrane region" description="Helical" evidence="6">
    <location>
        <begin position="159"/>
        <end position="183"/>
    </location>
</feature>
<dbReference type="Proteomes" id="UP000253551">
    <property type="component" value="Unassembled WGS sequence"/>
</dbReference>
<keyword evidence="4 6" id="KW-1133">Transmembrane helix</keyword>
<dbReference type="Gene3D" id="1.20.1250.20">
    <property type="entry name" value="MFS general substrate transporter like domains"/>
    <property type="match status" value="1"/>
</dbReference>